<dbReference type="GO" id="GO:0016020">
    <property type="term" value="C:membrane"/>
    <property type="evidence" value="ECO:0007669"/>
    <property type="project" value="UniProtKB-SubCell"/>
</dbReference>
<accession>A0A7X6RJX3</accession>
<dbReference type="AlphaFoldDB" id="A0A7X6RJX3"/>
<keyword evidence="4" id="KW-0472">Membrane</keyword>
<comment type="caution">
    <text evidence="5">The sequence shown here is derived from an EMBL/GenBank/DDBJ whole genome shotgun (WGS) entry which is preliminary data.</text>
</comment>
<protein>
    <submittedName>
        <fullName evidence="5">DoxX family protein</fullName>
    </submittedName>
</protein>
<evidence type="ECO:0000313" key="6">
    <source>
        <dbReference type="Proteomes" id="UP000523447"/>
    </source>
</evidence>
<keyword evidence="2" id="KW-0812">Transmembrane</keyword>
<gene>
    <name evidence="5" type="ORF">HGA07_21225</name>
</gene>
<evidence type="ECO:0000313" key="5">
    <source>
        <dbReference type="EMBL" id="NKY88133.1"/>
    </source>
</evidence>
<name>A0A7X6RJX3_9NOCA</name>
<evidence type="ECO:0000256" key="2">
    <source>
        <dbReference type="ARBA" id="ARBA00022692"/>
    </source>
</evidence>
<keyword evidence="6" id="KW-1185">Reference proteome</keyword>
<dbReference type="EMBL" id="JAAXPE010000026">
    <property type="protein sequence ID" value="NKY88133.1"/>
    <property type="molecule type" value="Genomic_DNA"/>
</dbReference>
<dbReference type="InterPro" id="IPR032808">
    <property type="entry name" value="DoxX"/>
</dbReference>
<proteinExistence type="predicted"/>
<dbReference type="Pfam" id="PF07681">
    <property type="entry name" value="DoxX"/>
    <property type="match status" value="1"/>
</dbReference>
<comment type="subcellular location">
    <subcellularLocation>
        <location evidence="1">Membrane</location>
        <topology evidence="1">Multi-pass membrane protein</topology>
    </subcellularLocation>
</comment>
<evidence type="ECO:0000256" key="1">
    <source>
        <dbReference type="ARBA" id="ARBA00004141"/>
    </source>
</evidence>
<dbReference type="RefSeq" id="WP_040724129.1">
    <property type="nucleotide sequence ID" value="NZ_CAWPHS010000019.1"/>
</dbReference>
<organism evidence="5 6">
    <name type="scientific">Nocardia veterana</name>
    <dbReference type="NCBI Taxonomy" id="132249"/>
    <lineage>
        <taxon>Bacteria</taxon>
        <taxon>Bacillati</taxon>
        <taxon>Actinomycetota</taxon>
        <taxon>Actinomycetes</taxon>
        <taxon>Mycobacteriales</taxon>
        <taxon>Nocardiaceae</taxon>
        <taxon>Nocardia</taxon>
    </lineage>
</organism>
<sequence>MSFDPIRLAARVLMGSTYVVLGADALREPGARPEIAAPTLAAVRKVVPLPADDTVLVQANAAVQVAGGALLALGRFRRLSALALVGSMIPTTLAGHAFWTLDDPAARKAQQVQFHKNMAMIGGLLFAASGR</sequence>
<evidence type="ECO:0000256" key="4">
    <source>
        <dbReference type="ARBA" id="ARBA00023136"/>
    </source>
</evidence>
<keyword evidence="3" id="KW-1133">Transmembrane helix</keyword>
<reference evidence="5 6" key="1">
    <citation type="submission" date="2020-04" db="EMBL/GenBank/DDBJ databases">
        <title>MicrobeNet Type strains.</title>
        <authorList>
            <person name="Nicholson A.C."/>
        </authorList>
    </citation>
    <scope>NUCLEOTIDE SEQUENCE [LARGE SCALE GENOMIC DNA]</scope>
    <source>
        <strain evidence="5 6">DSM 44445</strain>
    </source>
</reference>
<evidence type="ECO:0000256" key="3">
    <source>
        <dbReference type="ARBA" id="ARBA00022989"/>
    </source>
</evidence>
<dbReference type="Proteomes" id="UP000523447">
    <property type="component" value="Unassembled WGS sequence"/>
</dbReference>